<dbReference type="AlphaFoldDB" id="A0A0D5YPJ9"/>
<gene>
    <name evidence="1" type="ORF">VC82_74</name>
</gene>
<dbReference type="Proteomes" id="UP000032726">
    <property type="component" value="Chromosome"/>
</dbReference>
<organism evidence="1 2">
    <name type="scientific">Flagellimonas lutaonensis</name>
    <dbReference type="NCBI Taxonomy" id="516051"/>
    <lineage>
        <taxon>Bacteria</taxon>
        <taxon>Pseudomonadati</taxon>
        <taxon>Bacteroidota</taxon>
        <taxon>Flavobacteriia</taxon>
        <taxon>Flavobacteriales</taxon>
        <taxon>Flavobacteriaceae</taxon>
        <taxon>Flagellimonas</taxon>
    </lineage>
</organism>
<dbReference type="RefSeq" id="WP_045800633.1">
    <property type="nucleotide sequence ID" value="NZ_CP011071.1"/>
</dbReference>
<dbReference type="HOGENOM" id="CLU_1459777_0_0_10"/>
<dbReference type="KEGG" id="mlt:VC82_74"/>
<accession>A0A0D5YPJ9</accession>
<sequence>MSDLNISKMKKWIKGALLFAILGTILLGCKKDDGVDGGTLGGSFTLDGTTYILDKGFIIDKGGEYYIILTSTGISATPGGGDAFVGKGDLVSLALISSSPNSFEPGTFTYDSTKSKIPGTIENVGAAFDTVFDTETDIDDFNLEVTEGTASVSLSEDIYTVTFNITVSTSSYEGSFSGMLTELID</sequence>
<dbReference type="EMBL" id="CP011071">
    <property type="protein sequence ID" value="AKA33766.1"/>
    <property type="molecule type" value="Genomic_DNA"/>
</dbReference>
<reference evidence="1 2" key="1">
    <citation type="submission" date="2015-03" db="EMBL/GenBank/DDBJ databases">
        <title>Complete genome sequence of Muricauda lutaonensis CC-HSB-11T, isolated from a coastal hot spring.</title>
        <authorList>
            <person name="Kim K.M."/>
        </authorList>
    </citation>
    <scope>NUCLEOTIDE SEQUENCE [LARGE SCALE GENOMIC DNA]</scope>
    <source>
        <strain evidence="1 2">CC-HSB-11</strain>
    </source>
</reference>
<evidence type="ECO:0000313" key="1">
    <source>
        <dbReference type="EMBL" id="AKA33766.1"/>
    </source>
</evidence>
<keyword evidence="2" id="KW-1185">Reference proteome</keyword>
<protein>
    <submittedName>
        <fullName evidence="1">Uncharacterized protein</fullName>
    </submittedName>
</protein>
<proteinExistence type="predicted"/>
<evidence type="ECO:0000313" key="2">
    <source>
        <dbReference type="Proteomes" id="UP000032726"/>
    </source>
</evidence>
<name>A0A0D5YPJ9_9FLAO</name>